<dbReference type="Proteomes" id="UP000619536">
    <property type="component" value="Unassembled WGS sequence"/>
</dbReference>
<keyword evidence="1" id="KW-0812">Transmembrane</keyword>
<reference evidence="2" key="1">
    <citation type="journal article" date="2014" name="Int. J. Syst. Evol. Microbiol.">
        <title>Complete genome sequence of Corynebacterium casei LMG S-19264T (=DSM 44701T), isolated from a smear-ripened cheese.</title>
        <authorList>
            <consortium name="US DOE Joint Genome Institute (JGI-PGF)"/>
            <person name="Walter F."/>
            <person name="Albersmeier A."/>
            <person name="Kalinowski J."/>
            <person name="Ruckert C."/>
        </authorList>
    </citation>
    <scope>NUCLEOTIDE SEQUENCE</scope>
    <source>
        <strain evidence="2">CCM 8606</strain>
    </source>
</reference>
<evidence type="ECO:0000313" key="3">
    <source>
        <dbReference type="Proteomes" id="UP000619536"/>
    </source>
</evidence>
<proteinExistence type="predicted"/>
<evidence type="ECO:0000313" key="2">
    <source>
        <dbReference type="EMBL" id="GGI15326.1"/>
    </source>
</evidence>
<dbReference type="AlphaFoldDB" id="A0A8J3ARK9"/>
<keyword evidence="3" id="KW-1185">Reference proteome</keyword>
<dbReference type="EMBL" id="BMDH01000006">
    <property type="protein sequence ID" value="GGI15326.1"/>
    <property type="molecule type" value="Genomic_DNA"/>
</dbReference>
<evidence type="ECO:0000256" key="1">
    <source>
        <dbReference type="SAM" id="Phobius"/>
    </source>
</evidence>
<keyword evidence="1" id="KW-1133">Transmembrane helix</keyword>
<accession>A0A8J3ARK9</accession>
<keyword evidence="1" id="KW-0472">Membrane</keyword>
<comment type="caution">
    <text evidence="2">The sequence shown here is derived from an EMBL/GenBank/DDBJ whole genome shotgun (WGS) entry which is preliminary data.</text>
</comment>
<organism evidence="2 3">
    <name type="scientific">Galliscardovia ingluviei</name>
    <dbReference type="NCBI Taxonomy" id="1769422"/>
    <lineage>
        <taxon>Bacteria</taxon>
        <taxon>Bacillati</taxon>
        <taxon>Actinomycetota</taxon>
        <taxon>Actinomycetes</taxon>
        <taxon>Bifidobacteriales</taxon>
        <taxon>Bifidobacteriaceae</taxon>
        <taxon>Galliscardovia</taxon>
    </lineage>
</organism>
<feature type="transmembrane region" description="Helical" evidence="1">
    <location>
        <begin position="24"/>
        <end position="45"/>
    </location>
</feature>
<protein>
    <submittedName>
        <fullName evidence="2">Uncharacterized protein</fullName>
    </submittedName>
</protein>
<dbReference type="RefSeq" id="WP_188355703.1">
    <property type="nucleotide sequence ID" value="NZ_BMDH01000006.1"/>
</dbReference>
<name>A0A8J3ARK9_9BIFI</name>
<gene>
    <name evidence="2" type="ORF">GCM10007377_15340</name>
</gene>
<reference evidence="2" key="2">
    <citation type="submission" date="2020-09" db="EMBL/GenBank/DDBJ databases">
        <authorList>
            <person name="Sun Q."/>
            <person name="Sedlacek I."/>
        </authorList>
    </citation>
    <scope>NUCLEOTIDE SEQUENCE</scope>
    <source>
        <strain evidence="2">CCM 8606</strain>
    </source>
</reference>
<sequence>MTDNNNKPTFNEWLSENNYGRGKILGEIIVGALAVALIVTIIQGVM</sequence>